<comment type="catalytic activity">
    <reaction evidence="6">
        <text>L-arginyl-[protein] + S-adenosyl-L-methionine = N(omega)-methyl-L-arginyl-[protein] + S-adenosyl-L-homocysteine + H(+)</text>
        <dbReference type="Rhea" id="RHEA:48100"/>
        <dbReference type="Rhea" id="RHEA-COMP:10532"/>
        <dbReference type="Rhea" id="RHEA-COMP:11990"/>
        <dbReference type="ChEBI" id="CHEBI:15378"/>
        <dbReference type="ChEBI" id="CHEBI:29965"/>
        <dbReference type="ChEBI" id="CHEBI:57856"/>
        <dbReference type="ChEBI" id="CHEBI:59789"/>
        <dbReference type="ChEBI" id="CHEBI:65280"/>
    </reaction>
    <physiologicalReaction direction="left-to-right" evidence="6">
        <dbReference type="Rhea" id="RHEA:48101"/>
    </physiologicalReaction>
</comment>
<keyword evidence="11" id="KW-1185">Reference proteome</keyword>
<proteinExistence type="predicted"/>
<evidence type="ECO:0000256" key="1">
    <source>
        <dbReference type="ARBA" id="ARBA00011925"/>
    </source>
</evidence>
<feature type="region of interest" description="Disordered" evidence="8">
    <location>
        <begin position="1"/>
        <end position="32"/>
    </location>
</feature>
<dbReference type="Pfam" id="PF22528">
    <property type="entry name" value="PRMT_C"/>
    <property type="match status" value="2"/>
</dbReference>
<dbReference type="SUPFAM" id="SSF53335">
    <property type="entry name" value="S-adenosyl-L-methionine-dependent methyltransferases"/>
    <property type="match status" value="1"/>
</dbReference>
<evidence type="ECO:0000256" key="3">
    <source>
        <dbReference type="ARBA" id="ARBA00022679"/>
    </source>
</evidence>
<dbReference type="Proteomes" id="UP000827549">
    <property type="component" value="Chromosome 5"/>
</dbReference>
<dbReference type="GO" id="GO:0042054">
    <property type="term" value="F:histone methyltransferase activity"/>
    <property type="evidence" value="ECO:0007669"/>
    <property type="project" value="TreeGrafter"/>
</dbReference>
<dbReference type="EMBL" id="CP086718">
    <property type="protein sequence ID" value="WOO84131.1"/>
    <property type="molecule type" value="Genomic_DNA"/>
</dbReference>
<evidence type="ECO:0000256" key="5">
    <source>
        <dbReference type="ARBA" id="ARBA00047384"/>
    </source>
</evidence>
<protein>
    <recommendedName>
        <fullName evidence="1">type I protein arginine methyltransferase</fullName>
        <ecNumber evidence="1">2.1.1.319</ecNumber>
    </recommendedName>
</protein>
<evidence type="ECO:0000256" key="7">
    <source>
        <dbReference type="PROSITE-ProRule" id="PRU01015"/>
    </source>
</evidence>
<evidence type="ECO:0000313" key="10">
    <source>
        <dbReference type="EMBL" id="WOO84131.1"/>
    </source>
</evidence>
<dbReference type="GO" id="GO:0035242">
    <property type="term" value="F:protein-arginine omega-N asymmetric methyltransferase activity"/>
    <property type="evidence" value="ECO:0007669"/>
    <property type="project" value="UniProtKB-EC"/>
</dbReference>
<keyword evidence="3 7" id="KW-0808">Transferase</keyword>
<keyword evidence="10" id="KW-0689">Ribosomal protein</keyword>
<dbReference type="InterPro" id="IPR055135">
    <property type="entry name" value="PRMT_dom"/>
</dbReference>
<dbReference type="GO" id="GO:0032259">
    <property type="term" value="P:methylation"/>
    <property type="evidence" value="ECO:0007669"/>
    <property type="project" value="UniProtKB-KW"/>
</dbReference>
<dbReference type="CDD" id="cd02440">
    <property type="entry name" value="AdoMet_MTases"/>
    <property type="match status" value="1"/>
</dbReference>
<dbReference type="GO" id="GO:0005840">
    <property type="term" value="C:ribosome"/>
    <property type="evidence" value="ECO:0007669"/>
    <property type="project" value="UniProtKB-KW"/>
</dbReference>
<comment type="catalytic activity">
    <reaction evidence="5">
        <text>L-arginyl-[protein] + 2 S-adenosyl-L-methionine = N(omega),N(omega)-dimethyl-L-arginyl-[protein] + 2 S-adenosyl-L-homocysteine + 2 H(+)</text>
        <dbReference type="Rhea" id="RHEA:48096"/>
        <dbReference type="Rhea" id="RHEA-COMP:10532"/>
        <dbReference type="Rhea" id="RHEA-COMP:11991"/>
        <dbReference type="ChEBI" id="CHEBI:15378"/>
        <dbReference type="ChEBI" id="CHEBI:29965"/>
        <dbReference type="ChEBI" id="CHEBI:57856"/>
        <dbReference type="ChEBI" id="CHEBI:59789"/>
        <dbReference type="ChEBI" id="CHEBI:61897"/>
        <dbReference type="EC" id="2.1.1.319"/>
    </reaction>
    <physiologicalReaction direction="left-to-right" evidence="5">
        <dbReference type="Rhea" id="RHEA:48097"/>
    </physiologicalReaction>
</comment>
<dbReference type="PROSITE" id="PS51678">
    <property type="entry name" value="SAM_MT_PRMT"/>
    <property type="match status" value="1"/>
</dbReference>
<dbReference type="GeneID" id="87810824"/>
<gene>
    <name evidence="10" type="primary">rmt3</name>
    <name evidence="10" type="ORF">LOC62_05G007652</name>
</gene>
<dbReference type="Pfam" id="PF06325">
    <property type="entry name" value="PrmA"/>
    <property type="match status" value="1"/>
</dbReference>
<name>A0AAF1BK13_9TREE</name>
<dbReference type="RefSeq" id="XP_062630157.1">
    <property type="nucleotide sequence ID" value="XM_062774173.1"/>
</dbReference>
<feature type="domain" description="Protein arginine N-methyltransferase" evidence="9">
    <location>
        <begin position="490"/>
        <end position="550"/>
    </location>
</feature>
<organism evidence="10 11">
    <name type="scientific">Vanrija pseudolonga</name>
    <dbReference type="NCBI Taxonomy" id="143232"/>
    <lineage>
        <taxon>Eukaryota</taxon>
        <taxon>Fungi</taxon>
        <taxon>Dikarya</taxon>
        <taxon>Basidiomycota</taxon>
        <taxon>Agaricomycotina</taxon>
        <taxon>Tremellomycetes</taxon>
        <taxon>Trichosporonales</taxon>
        <taxon>Trichosporonaceae</taxon>
        <taxon>Vanrija</taxon>
    </lineage>
</organism>
<dbReference type="PANTHER" id="PTHR11006">
    <property type="entry name" value="PROTEIN ARGININE N-METHYLTRANSFERASE"/>
    <property type="match status" value="1"/>
</dbReference>
<dbReference type="EC" id="2.1.1.319" evidence="1"/>
<dbReference type="PANTHER" id="PTHR11006:SF53">
    <property type="entry name" value="PROTEIN ARGININE N-METHYLTRANSFERASE 3"/>
    <property type="match status" value="1"/>
</dbReference>
<accession>A0AAF1BK13</accession>
<evidence type="ECO:0000259" key="9">
    <source>
        <dbReference type="Pfam" id="PF22528"/>
    </source>
</evidence>
<sequence length="567" mass="62576">MSFSVSAHAPPPSDSGSDTDSDDGRCSDWASSLGEARRTKDLFSDKVHSSPEEALAAAKAAGFDLAATSERLGLDLYARMRLINFIRKGATVEQVNKLTADDLKDDALLVPVLADDPLLQLDFDDDWSDDEEGQVSIAQPAKSPAAAAANKELEALRAEVAALRHVVTRDLEGDETVDVKGKGKEKAKERDDDTHYFDSYAENGEELKYPPGAAVDTTDIHEIMLKDTTRTVSYARFILSNPKVFQGAIVMDVGAGTGILSMLAARAGAKHVYAIEASGLASKTRDNIRNNGLESVITVIQGKVEDITLPVDKVDIIVSEWMGYMLLYESMLDSVLHARDRYLAPTGLMAPSQTRLVIAAITGKRIWRERFEFWQKVYGFDMSAMTTPYWNEGLVEIVDREEVVTSEAIVRDINTHDATPASLDFHSSFTIEATEKETTTVRAFLTWFDTFFSPLGGKASQFAPDHPVHIQDFAADLYEKAVEPVNQAEANAVSFTTGPRGQFTHWKQVAFLLREPLQLAPNQRIEGRFYCRKSPDNSRELDVEIHFAVADGPESPANFTVQAFKVR</sequence>
<dbReference type="Gene3D" id="3.40.50.150">
    <property type="entry name" value="Vaccinia Virus protein VP39"/>
    <property type="match status" value="1"/>
</dbReference>
<dbReference type="InterPro" id="IPR029063">
    <property type="entry name" value="SAM-dependent_MTases_sf"/>
</dbReference>
<dbReference type="InterPro" id="IPR025799">
    <property type="entry name" value="Arg_MeTrfase"/>
</dbReference>
<evidence type="ECO:0000256" key="4">
    <source>
        <dbReference type="ARBA" id="ARBA00022691"/>
    </source>
</evidence>
<evidence type="ECO:0000256" key="8">
    <source>
        <dbReference type="SAM" id="MobiDB-lite"/>
    </source>
</evidence>
<evidence type="ECO:0000256" key="2">
    <source>
        <dbReference type="ARBA" id="ARBA00022603"/>
    </source>
</evidence>
<reference evidence="10" key="1">
    <citation type="submission" date="2023-10" db="EMBL/GenBank/DDBJ databases">
        <authorList>
            <person name="Noh H."/>
        </authorList>
    </citation>
    <scope>NUCLEOTIDE SEQUENCE</scope>
    <source>
        <strain evidence="10">DUCC4014</strain>
    </source>
</reference>
<feature type="domain" description="Protein arginine N-methyltransferase" evidence="9">
    <location>
        <begin position="355"/>
        <end position="455"/>
    </location>
</feature>
<keyword evidence="2 7" id="KW-0489">Methyltransferase</keyword>
<keyword evidence="10" id="KW-0687">Ribonucleoprotein</keyword>
<dbReference type="FunFam" id="3.40.50.150:FF:000003">
    <property type="entry name" value="Blast:Protein arginine N-methyltransferase 1"/>
    <property type="match status" value="1"/>
</dbReference>
<evidence type="ECO:0000256" key="6">
    <source>
        <dbReference type="ARBA" id="ARBA00049303"/>
    </source>
</evidence>
<dbReference type="AlphaFoldDB" id="A0AAF1BK13"/>
<dbReference type="GO" id="GO:0005634">
    <property type="term" value="C:nucleus"/>
    <property type="evidence" value="ECO:0007669"/>
    <property type="project" value="TreeGrafter"/>
</dbReference>
<dbReference type="InterPro" id="IPR036236">
    <property type="entry name" value="Znf_C2H2_sf"/>
</dbReference>
<evidence type="ECO:0000313" key="11">
    <source>
        <dbReference type="Proteomes" id="UP000827549"/>
    </source>
</evidence>
<keyword evidence="4 7" id="KW-0949">S-adenosyl-L-methionine</keyword>
<dbReference type="Gene3D" id="2.70.160.11">
    <property type="entry name" value="Hnrnp arginine n-methyltransferase1"/>
    <property type="match status" value="1"/>
</dbReference>
<dbReference type="SUPFAM" id="SSF57667">
    <property type="entry name" value="beta-beta-alpha zinc fingers"/>
    <property type="match status" value="1"/>
</dbReference>